<name>A0ABS3D0I7_9ALTE</name>
<dbReference type="SUPFAM" id="SSF56024">
    <property type="entry name" value="Phospholipase D/nuclease"/>
    <property type="match status" value="2"/>
</dbReference>
<accession>A0ABS3D0I7</accession>
<feature type="domain" description="PLD phosphodiesterase" evidence="1">
    <location>
        <begin position="137"/>
        <end position="164"/>
    </location>
</feature>
<dbReference type="RefSeq" id="WP_206595344.1">
    <property type="nucleotide sequence ID" value="NZ_JAFKCS010000018.1"/>
</dbReference>
<gene>
    <name evidence="2" type="ORF">J0A65_16085</name>
</gene>
<reference evidence="2 3" key="1">
    <citation type="submission" date="2021-03" db="EMBL/GenBank/DDBJ databases">
        <title>novel species isolated from a fishpond in China.</title>
        <authorList>
            <person name="Lu H."/>
            <person name="Cai Z."/>
        </authorList>
    </citation>
    <scope>NUCLEOTIDE SEQUENCE [LARGE SCALE GENOMIC DNA]</scope>
    <source>
        <strain evidence="2 3">Y57</strain>
    </source>
</reference>
<dbReference type="Pfam" id="PF13091">
    <property type="entry name" value="PLDc_2"/>
    <property type="match status" value="2"/>
</dbReference>
<dbReference type="EMBL" id="JAFKCS010000018">
    <property type="protein sequence ID" value="MBN7821394.1"/>
    <property type="molecule type" value="Genomic_DNA"/>
</dbReference>
<protein>
    <submittedName>
        <fullName evidence="2">Phospholipase D family protein</fullName>
    </submittedName>
</protein>
<dbReference type="InterPro" id="IPR025202">
    <property type="entry name" value="PLD-like_dom"/>
</dbReference>
<dbReference type="PANTHER" id="PTHR21248:SF12">
    <property type="entry name" value="CARDIOLIPIN SYNTHASE C"/>
    <property type="match status" value="1"/>
</dbReference>
<dbReference type="Proteomes" id="UP000663992">
    <property type="component" value="Unassembled WGS sequence"/>
</dbReference>
<evidence type="ECO:0000313" key="2">
    <source>
        <dbReference type="EMBL" id="MBN7821394.1"/>
    </source>
</evidence>
<dbReference type="Gene3D" id="3.30.870.10">
    <property type="entry name" value="Endonuclease Chain A"/>
    <property type="match status" value="2"/>
</dbReference>
<dbReference type="InterPro" id="IPR001736">
    <property type="entry name" value="PLipase_D/transphosphatidylase"/>
</dbReference>
<keyword evidence="3" id="KW-1185">Reference proteome</keyword>
<dbReference type="SMART" id="SM00155">
    <property type="entry name" value="PLDc"/>
    <property type="match status" value="2"/>
</dbReference>
<dbReference type="CDD" id="cd09113">
    <property type="entry name" value="PLDc_ymdC_like_2"/>
    <property type="match status" value="1"/>
</dbReference>
<dbReference type="PROSITE" id="PS50035">
    <property type="entry name" value="PLD"/>
    <property type="match status" value="2"/>
</dbReference>
<comment type="caution">
    <text evidence="2">The sequence shown here is derived from an EMBL/GenBank/DDBJ whole genome shotgun (WGS) entry which is preliminary data.</text>
</comment>
<dbReference type="CDD" id="cd09111">
    <property type="entry name" value="PLDc_ymdC_like_1"/>
    <property type="match status" value="1"/>
</dbReference>
<feature type="domain" description="PLD phosphodiesterase" evidence="1">
    <location>
        <begin position="368"/>
        <end position="395"/>
    </location>
</feature>
<evidence type="ECO:0000313" key="3">
    <source>
        <dbReference type="Proteomes" id="UP000663992"/>
    </source>
</evidence>
<organism evidence="2 3">
    <name type="scientific">Bowmanella yangjiangensis</name>
    <dbReference type="NCBI Taxonomy" id="2811230"/>
    <lineage>
        <taxon>Bacteria</taxon>
        <taxon>Pseudomonadati</taxon>
        <taxon>Pseudomonadota</taxon>
        <taxon>Gammaproteobacteria</taxon>
        <taxon>Alteromonadales</taxon>
        <taxon>Alteromonadaceae</taxon>
        <taxon>Bowmanella</taxon>
    </lineage>
</organism>
<proteinExistence type="predicted"/>
<dbReference type="PANTHER" id="PTHR21248">
    <property type="entry name" value="CARDIOLIPIN SYNTHASE"/>
    <property type="match status" value="1"/>
</dbReference>
<evidence type="ECO:0000259" key="1">
    <source>
        <dbReference type="PROSITE" id="PS50035"/>
    </source>
</evidence>
<sequence length="475" mass="52857">MNRLTLLICMTASEGLLVDAINNLRHPSPSLTGVAPLTTSQSALDERLAIINKATVSIDLQYYIFRDDQTSKMIATALLKAAERGVRVRMLLDDWQKRSDHNLLSLDSHPNIHVRLFNPVRNRAFRNLAILFNLDQQNRRMHNKSLTVDGLVSIVGGRNIGDEYLLNSAAVTFGDLDLTAIGPVVQQISQQFDMYWNSPLSINIAALASRHARHTQTLLGWQGMLQQSLDQPDTPFEAEWGKLLQDTSAWHFGEAELFFDQPGKINRDSPASQMLHQIGAVISKTRNSLLIVSPYFIPSKGGTQALIKAAQQGIDITIVTNSLASTDVFAVHGWYAHYRKTLLKAGVTLWETRVNPIAKPKARLSGSSRTSLHAKTFVIDNQEVFVGSFNFDPRSARLNSEMGIFIHQPTLAALIGHNIGPLLPALAYQVKLTEKEQLLWIDHANNQCLSNEPDASMFRRFGAWLSGLLPIESLL</sequence>